<feature type="compositionally biased region" description="Low complexity" evidence="1">
    <location>
        <begin position="355"/>
        <end position="388"/>
    </location>
</feature>
<evidence type="ECO:0000256" key="1">
    <source>
        <dbReference type="SAM" id="MobiDB-lite"/>
    </source>
</evidence>
<sequence>MPRTNLDDATAKALDLLPHDDPARSDPRLVRDAQCLEEIRATQETAADVWLATSPLRAAPPEVLSSIMSKVDARTPLAHRNVKFFPWLAASGWVAAAVAFILWPRGGEQAPDVAKVGLPTALPSKSVRDTATTLPVPGAPADRRAIPDDRRMREDLLRYQAQLHNLDEQGALTAPRVLSLHSPNALLPSAEEMQRRVTNALGWMMELEGGMSADPARLVIKNGWMPESMSLSDGEYVRHLNFPPNAVEDYALMVSGDGAYYDKANDMIWAKDENGHGYLGRRVTAEDNLSAYHFPDADTLAANRVEVRTEPEGLVVEDPMTNTAKVLIDKVKPPQPGYEQVVVWTDTSGNENRIPVNNPVSATTTPTVTPLTNPPSNTSASSGSTTTKGVVSLATPSITVLPSLAQAGTGRIFFSLPDSNGVKSFSLIELPISAAGVLTNTSAALQPKVIVSGDRRSKSSSLR</sequence>
<feature type="region of interest" description="Disordered" evidence="1">
    <location>
        <begin position="349"/>
        <end position="388"/>
    </location>
</feature>
<dbReference type="Proteomes" id="UP001207930">
    <property type="component" value="Unassembled WGS sequence"/>
</dbReference>
<keyword evidence="2" id="KW-0812">Transmembrane</keyword>
<keyword evidence="4" id="KW-1185">Reference proteome</keyword>
<protein>
    <submittedName>
        <fullName evidence="3">Uncharacterized protein</fullName>
    </submittedName>
</protein>
<feature type="transmembrane region" description="Helical" evidence="2">
    <location>
        <begin position="84"/>
        <end position="103"/>
    </location>
</feature>
<keyword evidence="2" id="KW-0472">Membrane</keyword>
<reference evidence="3 4" key="1">
    <citation type="submission" date="2022-10" db="EMBL/GenBank/DDBJ databases">
        <title>Luteolibacter flavescens strain MCCC 1K03193, whole genome shotgun sequencing project.</title>
        <authorList>
            <person name="Zhao G."/>
            <person name="Shen L."/>
        </authorList>
    </citation>
    <scope>NUCLEOTIDE SEQUENCE [LARGE SCALE GENOMIC DNA]</scope>
    <source>
        <strain evidence="3 4">MCCC 1K03193</strain>
    </source>
</reference>
<accession>A0ABT3FUV4</accession>
<evidence type="ECO:0000313" key="3">
    <source>
        <dbReference type="EMBL" id="MCW1887373.1"/>
    </source>
</evidence>
<evidence type="ECO:0000313" key="4">
    <source>
        <dbReference type="Proteomes" id="UP001207930"/>
    </source>
</evidence>
<evidence type="ECO:0000256" key="2">
    <source>
        <dbReference type="SAM" id="Phobius"/>
    </source>
</evidence>
<dbReference type="EMBL" id="JAPDDS010000017">
    <property type="protein sequence ID" value="MCW1887373.1"/>
    <property type="molecule type" value="Genomic_DNA"/>
</dbReference>
<name>A0ABT3FUV4_9BACT</name>
<gene>
    <name evidence="3" type="ORF">OKA04_21730</name>
</gene>
<proteinExistence type="predicted"/>
<dbReference type="RefSeq" id="WP_264503329.1">
    <property type="nucleotide sequence ID" value="NZ_JAPDDS010000017.1"/>
</dbReference>
<comment type="caution">
    <text evidence="3">The sequence shown here is derived from an EMBL/GenBank/DDBJ whole genome shotgun (WGS) entry which is preliminary data.</text>
</comment>
<keyword evidence="2" id="KW-1133">Transmembrane helix</keyword>
<organism evidence="3 4">
    <name type="scientific">Luteolibacter flavescens</name>
    <dbReference type="NCBI Taxonomy" id="1859460"/>
    <lineage>
        <taxon>Bacteria</taxon>
        <taxon>Pseudomonadati</taxon>
        <taxon>Verrucomicrobiota</taxon>
        <taxon>Verrucomicrobiia</taxon>
        <taxon>Verrucomicrobiales</taxon>
        <taxon>Verrucomicrobiaceae</taxon>
        <taxon>Luteolibacter</taxon>
    </lineage>
</organism>